<reference evidence="1" key="1">
    <citation type="submission" date="2014-11" db="EMBL/GenBank/DDBJ databases">
        <authorList>
            <person name="Amaro Gonzalez C."/>
        </authorList>
    </citation>
    <scope>NUCLEOTIDE SEQUENCE</scope>
</reference>
<evidence type="ECO:0000313" key="1">
    <source>
        <dbReference type="EMBL" id="JAH97606.1"/>
    </source>
</evidence>
<proteinExistence type="predicted"/>
<sequence>MVFQHFTMFNHYEVETQAFQLIHCFLQIQRCHLSSNTVVFPTLLWLPVSVYLMSHPRSVMAWQTLARDWSSCREDR</sequence>
<protein>
    <submittedName>
        <fullName evidence="1">Uncharacterized protein</fullName>
    </submittedName>
</protein>
<name>A0A0E9X555_ANGAN</name>
<reference evidence="1" key="2">
    <citation type="journal article" date="2015" name="Fish Shellfish Immunol.">
        <title>Early steps in the European eel (Anguilla anguilla)-Vibrio vulnificus interaction in the gills: Role of the RtxA13 toxin.</title>
        <authorList>
            <person name="Callol A."/>
            <person name="Pajuelo D."/>
            <person name="Ebbesson L."/>
            <person name="Teles M."/>
            <person name="MacKenzie S."/>
            <person name="Amaro C."/>
        </authorList>
    </citation>
    <scope>NUCLEOTIDE SEQUENCE</scope>
</reference>
<organism evidence="1">
    <name type="scientific">Anguilla anguilla</name>
    <name type="common">European freshwater eel</name>
    <name type="synonym">Muraena anguilla</name>
    <dbReference type="NCBI Taxonomy" id="7936"/>
    <lineage>
        <taxon>Eukaryota</taxon>
        <taxon>Metazoa</taxon>
        <taxon>Chordata</taxon>
        <taxon>Craniata</taxon>
        <taxon>Vertebrata</taxon>
        <taxon>Euteleostomi</taxon>
        <taxon>Actinopterygii</taxon>
        <taxon>Neopterygii</taxon>
        <taxon>Teleostei</taxon>
        <taxon>Anguilliformes</taxon>
        <taxon>Anguillidae</taxon>
        <taxon>Anguilla</taxon>
    </lineage>
</organism>
<dbReference type="EMBL" id="GBXM01010971">
    <property type="protein sequence ID" value="JAH97606.1"/>
    <property type="molecule type" value="Transcribed_RNA"/>
</dbReference>
<accession>A0A0E9X555</accession>
<dbReference type="AlphaFoldDB" id="A0A0E9X555"/>